<organism evidence="3 5">
    <name type="scientific">Aspergillus hiratsukae</name>
    <dbReference type="NCBI Taxonomy" id="1194566"/>
    <lineage>
        <taxon>Eukaryota</taxon>
        <taxon>Fungi</taxon>
        <taxon>Dikarya</taxon>
        <taxon>Ascomycota</taxon>
        <taxon>Pezizomycotina</taxon>
        <taxon>Eurotiomycetes</taxon>
        <taxon>Eurotiomycetidae</taxon>
        <taxon>Eurotiales</taxon>
        <taxon>Aspergillaceae</taxon>
        <taxon>Aspergillus</taxon>
        <taxon>Aspergillus subgen. Fumigati</taxon>
    </lineage>
</organism>
<gene>
    <name evidence="2" type="ORF">CNMCM5793_005465</name>
    <name evidence="3" type="ORF">CNMCM6106_005872</name>
</gene>
<keyword evidence="4" id="KW-1185">Reference proteome</keyword>
<evidence type="ECO:0000313" key="5">
    <source>
        <dbReference type="Proteomes" id="UP000662466"/>
    </source>
</evidence>
<keyword evidence="1" id="KW-0732">Signal</keyword>
<proteinExistence type="predicted"/>
<sequence>MRFQISLLTLLYVILFASLSHAFIGPTCMKIPDALGDKPDKIYKQFYTQICEKGCKPNLSHFNKWARKHVVQPVIAQTMKEVGLPRHTQRLVDLADEVGRVTKQECVKELGGSHLCQDPTKFEAFGACLKGNLLPVLLTKAPEFMDLLAEPACQRISDYLAKPDLWEKVIPKYIANYSKGEWPPVATRYHEVPATRWDADGLSGSAWHMFDAAKENDEKVGDGDCQILWKKE</sequence>
<feature type="chain" id="PRO_5035140911" evidence="1">
    <location>
        <begin position="23"/>
        <end position="232"/>
    </location>
</feature>
<name>A0A8H6QFV1_9EURO</name>
<accession>A0A8H6QFV1</accession>
<feature type="signal peptide" evidence="1">
    <location>
        <begin position="1"/>
        <end position="22"/>
    </location>
</feature>
<dbReference type="EMBL" id="JACBAF010001927">
    <property type="protein sequence ID" value="KAF7171497.1"/>
    <property type="molecule type" value="Genomic_DNA"/>
</dbReference>
<dbReference type="AlphaFoldDB" id="A0A8H6QFV1"/>
<evidence type="ECO:0000313" key="4">
    <source>
        <dbReference type="Proteomes" id="UP000630445"/>
    </source>
</evidence>
<dbReference type="Proteomes" id="UP000662466">
    <property type="component" value="Unassembled WGS sequence"/>
</dbReference>
<reference evidence="3" key="1">
    <citation type="submission" date="2020-06" db="EMBL/GenBank/DDBJ databases">
        <title>Draft genome sequences of strains closely related to Aspergillus parafelis and Aspergillus hiratsukae.</title>
        <authorList>
            <person name="Dos Santos R.A.C."/>
            <person name="Rivero-Menendez O."/>
            <person name="Steenwyk J.L."/>
            <person name="Mead M.E."/>
            <person name="Goldman G.H."/>
            <person name="Alastruey-Izquierdo A."/>
            <person name="Rokas A."/>
        </authorList>
    </citation>
    <scope>NUCLEOTIDE SEQUENCE</scope>
    <source>
        <strain evidence="2">CNM-CM5793</strain>
        <strain evidence="3">CNM-CM6106</strain>
    </source>
</reference>
<evidence type="ECO:0000256" key="1">
    <source>
        <dbReference type="SAM" id="SignalP"/>
    </source>
</evidence>
<evidence type="ECO:0000313" key="2">
    <source>
        <dbReference type="EMBL" id="KAF7133939.1"/>
    </source>
</evidence>
<dbReference type="EMBL" id="JACBAD010001791">
    <property type="protein sequence ID" value="KAF7133939.1"/>
    <property type="molecule type" value="Genomic_DNA"/>
</dbReference>
<comment type="caution">
    <text evidence="3">The sequence shown here is derived from an EMBL/GenBank/DDBJ whole genome shotgun (WGS) entry which is preliminary data.</text>
</comment>
<dbReference type="OrthoDB" id="4477787at2759"/>
<evidence type="ECO:0000313" key="3">
    <source>
        <dbReference type="EMBL" id="KAF7171497.1"/>
    </source>
</evidence>
<protein>
    <submittedName>
        <fullName evidence="3">Uncharacterized protein</fullName>
    </submittedName>
</protein>
<dbReference type="Proteomes" id="UP000630445">
    <property type="component" value="Unassembled WGS sequence"/>
</dbReference>